<organism evidence="2 3">
    <name type="scientific">Mytilus galloprovincialis</name>
    <name type="common">Mediterranean mussel</name>
    <dbReference type="NCBI Taxonomy" id="29158"/>
    <lineage>
        <taxon>Eukaryota</taxon>
        <taxon>Metazoa</taxon>
        <taxon>Spiralia</taxon>
        <taxon>Lophotrochozoa</taxon>
        <taxon>Mollusca</taxon>
        <taxon>Bivalvia</taxon>
        <taxon>Autobranchia</taxon>
        <taxon>Pteriomorphia</taxon>
        <taxon>Mytilida</taxon>
        <taxon>Mytiloidea</taxon>
        <taxon>Mytilidae</taxon>
        <taxon>Mytilinae</taxon>
        <taxon>Mytilus</taxon>
    </lineage>
</organism>
<reference evidence="2" key="1">
    <citation type="submission" date="2018-11" db="EMBL/GenBank/DDBJ databases">
        <authorList>
            <person name="Alioto T."/>
            <person name="Alioto T."/>
        </authorList>
    </citation>
    <scope>NUCLEOTIDE SEQUENCE</scope>
</reference>
<name>A0A8B6DBX8_MYTGA</name>
<feature type="compositionally biased region" description="Basic residues" evidence="1">
    <location>
        <begin position="86"/>
        <end position="96"/>
    </location>
</feature>
<dbReference type="OrthoDB" id="75343at2759"/>
<evidence type="ECO:0000313" key="3">
    <source>
        <dbReference type="Proteomes" id="UP000596742"/>
    </source>
</evidence>
<dbReference type="EMBL" id="UYJE01003288">
    <property type="protein sequence ID" value="VDI18003.1"/>
    <property type="molecule type" value="Genomic_DNA"/>
</dbReference>
<feature type="region of interest" description="Disordered" evidence="1">
    <location>
        <begin position="187"/>
        <end position="213"/>
    </location>
</feature>
<evidence type="ECO:0000313" key="2">
    <source>
        <dbReference type="EMBL" id="VDI18003.1"/>
    </source>
</evidence>
<gene>
    <name evidence="2" type="ORF">MGAL_10B091113</name>
</gene>
<feature type="region of interest" description="Disordered" evidence="1">
    <location>
        <begin position="35"/>
        <end position="74"/>
    </location>
</feature>
<feature type="compositionally biased region" description="Polar residues" evidence="1">
    <location>
        <begin position="50"/>
        <end position="61"/>
    </location>
</feature>
<feature type="region of interest" description="Disordered" evidence="1">
    <location>
        <begin position="86"/>
        <end position="121"/>
    </location>
</feature>
<evidence type="ECO:0000256" key="1">
    <source>
        <dbReference type="SAM" id="MobiDB-lite"/>
    </source>
</evidence>
<keyword evidence="3" id="KW-1185">Reference proteome</keyword>
<dbReference type="Proteomes" id="UP000596742">
    <property type="component" value="Unassembled WGS sequence"/>
</dbReference>
<comment type="caution">
    <text evidence="2">The sequence shown here is derived from an EMBL/GenBank/DDBJ whole genome shotgun (WGS) entry which is preliminary data.</text>
</comment>
<protein>
    <submittedName>
        <fullName evidence="2">Uncharacterized protein</fullName>
    </submittedName>
</protein>
<feature type="compositionally biased region" description="Polar residues" evidence="1">
    <location>
        <begin position="197"/>
        <end position="213"/>
    </location>
</feature>
<sequence>MSDTNMRNRMDTLRKSFRLPWKTGKRYNVLEGKENTYFNTPKPSHRRLSSDGQIQNIQQNNKESRFKRNTSLTRSVRDAVGTIKQKFRSSTRQRKRLRDDKPTTPLRKTKKTTQSAGKSANQMAYRDVKMYSPFTIETPRKHKGIKTVTQSRACRQEQFETPTRLKREVEALTANMKALAALTPNTLQDRASRRKSPITNGSLKTRTTRTSMSARKQIHTFVY</sequence>
<accession>A0A8B6DBX8</accession>
<dbReference type="AlphaFoldDB" id="A0A8B6DBX8"/>
<proteinExistence type="predicted"/>